<feature type="domain" description="NERD" evidence="1">
    <location>
        <begin position="41"/>
        <end position="157"/>
    </location>
</feature>
<keyword evidence="3" id="KW-1185">Reference proteome</keyword>
<dbReference type="EMBL" id="JAOUSE010000032">
    <property type="protein sequence ID" value="MCU9594884.1"/>
    <property type="molecule type" value="Genomic_DNA"/>
</dbReference>
<evidence type="ECO:0000313" key="2">
    <source>
        <dbReference type="EMBL" id="MCU9594884.1"/>
    </source>
</evidence>
<sequence>MIIKKREKSQSLQTYEVLLERLDISFPKRELIETDYLMFLTGFKGEKSIDYPLTYLNEKYYQILHDLRLFDGKHYFQIDTLIASQKLLIPAEIKNYSGILTFDPVFKQLIRKNNDKEEALPNPVVQVKRQAYHLKLWLENYKFKSIPIEPIVIMTNERAVIRMNHANSEVPRIVTTTSTFPEKIANLERQYSKEFLTKKDLRKLTRRLLKHHQPNNKNLLQQYGISKDHVTKGVKCDHCKRYSMERGHGHWICGNCGYKSKHAHVKALRDYALLFGTEITIKEAMDFMRISSRFTMRRILDSLGFAKEMVKNKLVYTIELEDL</sequence>
<reference evidence="2 3" key="1">
    <citation type="submission" date="2022-10" db="EMBL/GenBank/DDBJ databases">
        <title>Description of Fervidibacillus gen. nov. in the family Fervidibacillaceae fam. nov. with two species, Fervidibacillus albus sp. nov., and Fervidibacillus halotolerans sp. nov., isolated from tidal flat sediments.</title>
        <authorList>
            <person name="Kwon K.K."/>
            <person name="Yang S.-H."/>
        </authorList>
    </citation>
    <scope>NUCLEOTIDE SEQUENCE [LARGE SCALE GENOMIC DNA]</scope>
    <source>
        <strain evidence="2 3">DSM 23332</strain>
    </source>
</reference>
<dbReference type="Proteomes" id="UP001208656">
    <property type="component" value="Unassembled WGS sequence"/>
</dbReference>
<name>A0ABT2WJK5_9BACI</name>
<organism evidence="2 3">
    <name type="scientific">Pallidibacillus thermolactis</name>
    <dbReference type="NCBI Taxonomy" id="251051"/>
    <lineage>
        <taxon>Bacteria</taxon>
        <taxon>Bacillati</taxon>
        <taxon>Bacillota</taxon>
        <taxon>Bacilli</taxon>
        <taxon>Bacillales</taxon>
        <taxon>Bacillaceae</taxon>
        <taxon>Pallidibacillus</taxon>
    </lineage>
</organism>
<accession>A0ABT2WJK5</accession>
<dbReference type="RefSeq" id="WP_263061857.1">
    <property type="nucleotide sequence ID" value="NZ_JAOUSE010000032.1"/>
</dbReference>
<dbReference type="Pfam" id="PF08378">
    <property type="entry name" value="NERD"/>
    <property type="match status" value="1"/>
</dbReference>
<gene>
    <name evidence="2" type="ORF">OEV82_10590</name>
</gene>
<dbReference type="InterPro" id="IPR011528">
    <property type="entry name" value="NERD"/>
</dbReference>
<proteinExistence type="predicted"/>
<comment type="caution">
    <text evidence="2">The sequence shown here is derived from an EMBL/GenBank/DDBJ whole genome shotgun (WGS) entry which is preliminary data.</text>
</comment>
<dbReference type="PROSITE" id="PS50965">
    <property type="entry name" value="NERD"/>
    <property type="match status" value="1"/>
</dbReference>
<evidence type="ECO:0000259" key="1">
    <source>
        <dbReference type="PROSITE" id="PS50965"/>
    </source>
</evidence>
<protein>
    <submittedName>
        <fullName evidence="2">NERD domain-containing protein</fullName>
    </submittedName>
</protein>
<evidence type="ECO:0000313" key="3">
    <source>
        <dbReference type="Proteomes" id="UP001208656"/>
    </source>
</evidence>